<organism evidence="2 3">
    <name type="scientific">Digitaria exilis</name>
    <dbReference type="NCBI Taxonomy" id="1010633"/>
    <lineage>
        <taxon>Eukaryota</taxon>
        <taxon>Viridiplantae</taxon>
        <taxon>Streptophyta</taxon>
        <taxon>Embryophyta</taxon>
        <taxon>Tracheophyta</taxon>
        <taxon>Spermatophyta</taxon>
        <taxon>Magnoliopsida</taxon>
        <taxon>Liliopsida</taxon>
        <taxon>Poales</taxon>
        <taxon>Poaceae</taxon>
        <taxon>PACMAD clade</taxon>
        <taxon>Panicoideae</taxon>
        <taxon>Panicodae</taxon>
        <taxon>Paniceae</taxon>
        <taxon>Anthephorinae</taxon>
        <taxon>Digitaria</taxon>
    </lineage>
</organism>
<accession>A0A835KWB2</accession>
<keyword evidence="1" id="KW-1133">Transmembrane helix</keyword>
<gene>
    <name evidence="2" type="ORF">HU200_002785</name>
</gene>
<keyword evidence="1" id="KW-0472">Membrane</keyword>
<dbReference type="AlphaFoldDB" id="A0A835KWB2"/>
<reference evidence="2" key="1">
    <citation type="submission" date="2020-07" db="EMBL/GenBank/DDBJ databases">
        <title>Genome sequence and genetic diversity analysis of an under-domesticated orphan crop, white fonio (Digitaria exilis).</title>
        <authorList>
            <person name="Bennetzen J.L."/>
            <person name="Chen S."/>
            <person name="Ma X."/>
            <person name="Wang X."/>
            <person name="Yssel A.E.J."/>
            <person name="Chaluvadi S.R."/>
            <person name="Johnson M."/>
            <person name="Gangashetty P."/>
            <person name="Hamidou F."/>
            <person name="Sanogo M.D."/>
            <person name="Zwaenepoel A."/>
            <person name="Wallace J."/>
            <person name="Van De Peer Y."/>
            <person name="Van Deynze A."/>
        </authorList>
    </citation>
    <scope>NUCLEOTIDE SEQUENCE</scope>
    <source>
        <tissue evidence="2">Leaves</tissue>
    </source>
</reference>
<evidence type="ECO:0000256" key="1">
    <source>
        <dbReference type="SAM" id="Phobius"/>
    </source>
</evidence>
<feature type="transmembrane region" description="Helical" evidence="1">
    <location>
        <begin position="59"/>
        <end position="77"/>
    </location>
</feature>
<evidence type="ECO:0000313" key="3">
    <source>
        <dbReference type="Proteomes" id="UP000636709"/>
    </source>
</evidence>
<keyword evidence="3" id="KW-1185">Reference proteome</keyword>
<dbReference type="Proteomes" id="UP000636709">
    <property type="component" value="Unassembled WGS sequence"/>
</dbReference>
<dbReference type="EMBL" id="JACEFO010000186">
    <property type="protein sequence ID" value="KAF8779112.1"/>
    <property type="molecule type" value="Genomic_DNA"/>
</dbReference>
<keyword evidence="1" id="KW-0812">Transmembrane</keyword>
<evidence type="ECO:0000313" key="2">
    <source>
        <dbReference type="EMBL" id="KAF8779112.1"/>
    </source>
</evidence>
<sequence>MLRRLGRQGRTPTTTSACRCRRPCLRPPFPSITGLLAGGQGNGGLGFVRRQCLAAELEFARGAWLLCGFCFLVALAMRKRRRCRGIISPGFFRSPMAIYSDANGETGETCVGVQGRRIIVFFRRHEDRSWPMRLGGSVLGICA</sequence>
<proteinExistence type="predicted"/>
<protein>
    <submittedName>
        <fullName evidence="2">Uncharacterized protein</fullName>
    </submittedName>
</protein>
<comment type="caution">
    <text evidence="2">The sequence shown here is derived from an EMBL/GenBank/DDBJ whole genome shotgun (WGS) entry which is preliminary data.</text>
</comment>
<name>A0A835KWB2_9POAL</name>